<keyword evidence="6" id="KW-0175">Coiled coil</keyword>
<dbReference type="SUPFAM" id="SSF52058">
    <property type="entry name" value="L domain-like"/>
    <property type="match status" value="1"/>
</dbReference>
<proteinExistence type="inferred from homology"/>
<dbReference type="Pfam" id="PF18052">
    <property type="entry name" value="Rx_N"/>
    <property type="match status" value="1"/>
</dbReference>
<dbReference type="InterPro" id="IPR044974">
    <property type="entry name" value="Disease_R_plants"/>
</dbReference>
<evidence type="ECO:0000256" key="1">
    <source>
        <dbReference type="ARBA" id="ARBA00008894"/>
    </source>
</evidence>
<dbReference type="Pfam" id="PF23559">
    <property type="entry name" value="WHD_DRP"/>
    <property type="match status" value="1"/>
</dbReference>
<dbReference type="EMBL" id="OZ075137">
    <property type="protein sequence ID" value="CAL5007931.1"/>
    <property type="molecule type" value="Genomic_DNA"/>
</dbReference>
<dbReference type="Pfam" id="PF23598">
    <property type="entry name" value="LRR_14"/>
    <property type="match status" value="1"/>
</dbReference>
<dbReference type="InterPro" id="IPR041118">
    <property type="entry name" value="Rx_N"/>
</dbReference>
<dbReference type="GO" id="GO:0042742">
    <property type="term" value="P:defense response to bacterium"/>
    <property type="evidence" value="ECO:0007669"/>
    <property type="project" value="UniProtKB-ARBA"/>
</dbReference>
<accession>A0ABC9BTK5</accession>
<evidence type="ECO:0000259" key="7">
    <source>
        <dbReference type="SMART" id="SM00382"/>
    </source>
</evidence>
<dbReference type="Gene3D" id="3.80.10.10">
    <property type="entry name" value="Ribonuclease Inhibitor"/>
    <property type="match status" value="1"/>
</dbReference>
<keyword evidence="5" id="KW-0611">Plant defense</keyword>
<protein>
    <recommendedName>
        <fullName evidence="7">AAA+ ATPase domain-containing protein</fullName>
    </recommendedName>
</protein>
<dbReference type="GO" id="GO:0000166">
    <property type="term" value="F:nucleotide binding"/>
    <property type="evidence" value="ECO:0007669"/>
    <property type="project" value="UniProtKB-KW"/>
</dbReference>
<dbReference type="InterPro" id="IPR058922">
    <property type="entry name" value="WHD_DRP"/>
</dbReference>
<dbReference type="PANTHER" id="PTHR23155:SF1052">
    <property type="entry name" value="DISEASE RESISTANCE PROTEIN RPM1"/>
    <property type="match status" value="1"/>
</dbReference>
<evidence type="ECO:0000313" key="8">
    <source>
        <dbReference type="EMBL" id="CAL5007931.1"/>
    </source>
</evidence>
<sequence length="957" mass="109983">MAEGAVKAAVDKLEELAMQEVKLQSQVGKEVRALKDELEWVSTFLGDADCRRRREVNEYIELLVRQTREVAFDAEDLLEEFFHKGELHCRGCLDLPSLLSWLKRSFLGLFVRHSICHEVNLIKERLGEIKKMRDDYQVQNLPTTWAPLQRHYSDWHTLEPDFEHPTTLLVGIDENYNKILEWLQSDEERRTVIAITGKSGIGKTTLASCIVANSSVWKEFECVVWVRVPEKYKLLELLNGIIQQATGPTEKSNAAESEEMIRDELSQKLSCKRCLIILDDVRNLEEWKFFLTVLPDEGNRRSRVIITTQIKFSVLSDDHTLLDNDKVEPVQNRGLNLCNYHLELKKLDQNHGKELFCKRVFGKNTFPTNFCDSEKNIEPLLHVSLSPLAITLLAGLLRSKREDEWIEVTNQILHFDKKSPADTNSVEKQQEEESRATLRIQYKQLHLMDKILMLSFDDLPLHLKQCFLYFAAFQAEVGIDSRKLIHLWVAEGFVQPTDRQTMEECGQHYLKMLISRCLINLVKTDYNNNIITVSIHERVLAFARSEARETNFIQVHSCTTNLSRTSIRRLSFQNIFDSHTILTLVAPKLRSLLCDIPETVGDDPIKGMATDFPSNGNLWKKTLDIFKGHLDNSAAYHCKLLRVIDLKGVAHQHTLPKEIGLLIHVRYLGLAHTGLRSLPKSVKKLRSLQTLDISNTRIKVVPQSFWKIKTLRHVQADSLENGPEEVDALNNLQTLHGVPWGQWAQNTDLLQRLNNLQSLRAWKLSSNIVPSLTKLEFLVSLDLQADEPVELPLTELLTSLALCRLQYLRLQGKAAATAELINHNYLLPNLTILELCESELVQGHIDTIAKLPSLIELELGKNSYNEEHEEINIPDYGFSKLRKLKLNRLPKLKSLTVTEHWSEQWGLQYVSVILCTELQNIREDLEKLKHLKVLTVDKMPNNKFPSKCKICPFTSSE</sequence>
<dbReference type="Gene3D" id="1.20.5.4130">
    <property type="match status" value="1"/>
</dbReference>
<organism evidence="8 9">
    <name type="scientific">Urochloa decumbens</name>
    <dbReference type="NCBI Taxonomy" id="240449"/>
    <lineage>
        <taxon>Eukaryota</taxon>
        <taxon>Viridiplantae</taxon>
        <taxon>Streptophyta</taxon>
        <taxon>Embryophyta</taxon>
        <taxon>Tracheophyta</taxon>
        <taxon>Spermatophyta</taxon>
        <taxon>Magnoliopsida</taxon>
        <taxon>Liliopsida</taxon>
        <taxon>Poales</taxon>
        <taxon>Poaceae</taxon>
        <taxon>PACMAD clade</taxon>
        <taxon>Panicoideae</taxon>
        <taxon>Panicodae</taxon>
        <taxon>Paniceae</taxon>
        <taxon>Melinidinae</taxon>
        <taxon>Urochloa</taxon>
    </lineage>
</organism>
<dbReference type="Gene3D" id="3.40.50.300">
    <property type="entry name" value="P-loop containing nucleotide triphosphate hydrolases"/>
    <property type="match status" value="1"/>
</dbReference>
<dbReference type="AlphaFoldDB" id="A0ABC9BTK5"/>
<gene>
    <name evidence="8" type="ORF">URODEC1_LOCUS68740</name>
</gene>
<reference evidence="8 9" key="2">
    <citation type="submission" date="2024-10" db="EMBL/GenBank/DDBJ databases">
        <authorList>
            <person name="Ryan C."/>
        </authorList>
    </citation>
    <scope>NUCLEOTIDE SEQUENCE [LARGE SCALE GENOMIC DNA]</scope>
</reference>
<dbReference type="InterPro" id="IPR036388">
    <property type="entry name" value="WH-like_DNA-bd_sf"/>
</dbReference>
<dbReference type="PRINTS" id="PR00364">
    <property type="entry name" value="DISEASERSIST"/>
</dbReference>
<keyword evidence="4" id="KW-0547">Nucleotide-binding</keyword>
<evidence type="ECO:0000256" key="4">
    <source>
        <dbReference type="ARBA" id="ARBA00022741"/>
    </source>
</evidence>
<dbReference type="InterPro" id="IPR038005">
    <property type="entry name" value="RX-like_CC"/>
</dbReference>
<dbReference type="Pfam" id="PF00931">
    <property type="entry name" value="NB-ARC"/>
    <property type="match status" value="1"/>
</dbReference>
<evidence type="ECO:0000256" key="6">
    <source>
        <dbReference type="ARBA" id="ARBA00023054"/>
    </source>
</evidence>
<dbReference type="GO" id="GO:0002758">
    <property type="term" value="P:innate immune response-activating signaling pathway"/>
    <property type="evidence" value="ECO:0007669"/>
    <property type="project" value="UniProtKB-ARBA"/>
</dbReference>
<keyword evidence="3" id="KW-0677">Repeat</keyword>
<dbReference type="CDD" id="cd14798">
    <property type="entry name" value="RX-CC_like"/>
    <property type="match status" value="1"/>
</dbReference>
<dbReference type="InterPro" id="IPR003593">
    <property type="entry name" value="AAA+_ATPase"/>
</dbReference>
<dbReference type="GO" id="GO:0009626">
    <property type="term" value="P:plant-type hypersensitive response"/>
    <property type="evidence" value="ECO:0007669"/>
    <property type="project" value="UniProtKB-ARBA"/>
</dbReference>
<dbReference type="InterPro" id="IPR032675">
    <property type="entry name" value="LRR_dom_sf"/>
</dbReference>
<reference evidence="9" key="1">
    <citation type="submission" date="2024-06" db="EMBL/GenBank/DDBJ databases">
        <authorList>
            <person name="Ryan C."/>
        </authorList>
    </citation>
    <scope>NUCLEOTIDE SEQUENCE [LARGE SCALE GENOMIC DNA]</scope>
</reference>
<feature type="domain" description="AAA+ ATPase" evidence="7">
    <location>
        <begin position="189"/>
        <end position="326"/>
    </location>
</feature>
<dbReference type="SUPFAM" id="SSF52540">
    <property type="entry name" value="P-loop containing nucleoside triphosphate hydrolases"/>
    <property type="match status" value="1"/>
</dbReference>
<dbReference type="FunFam" id="1.10.10.10:FF:000322">
    <property type="entry name" value="Probable disease resistance protein At1g63360"/>
    <property type="match status" value="1"/>
</dbReference>
<evidence type="ECO:0000256" key="2">
    <source>
        <dbReference type="ARBA" id="ARBA00022614"/>
    </source>
</evidence>
<name>A0ABC9BTK5_9POAL</name>
<dbReference type="InterPro" id="IPR002182">
    <property type="entry name" value="NB-ARC"/>
</dbReference>
<evidence type="ECO:0000256" key="3">
    <source>
        <dbReference type="ARBA" id="ARBA00022737"/>
    </source>
</evidence>
<evidence type="ECO:0000313" key="9">
    <source>
        <dbReference type="Proteomes" id="UP001497457"/>
    </source>
</evidence>
<dbReference type="SMART" id="SM00382">
    <property type="entry name" value="AAA"/>
    <property type="match status" value="1"/>
</dbReference>
<dbReference type="Gene3D" id="1.10.10.10">
    <property type="entry name" value="Winged helix-like DNA-binding domain superfamily/Winged helix DNA-binding domain"/>
    <property type="match status" value="1"/>
</dbReference>
<dbReference type="Proteomes" id="UP001497457">
    <property type="component" value="Chromosome 27b"/>
</dbReference>
<dbReference type="InterPro" id="IPR055414">
    <property type="entry name" value="LRR_R13L4/SHOC2-like"/>
</dbReference>
<keyword evidence="9" id="KW-1185">Reference proteome</keyword>
<keyword evidence="2" id="KW-0433">Leucine-rich repeat</keyword>
<dbReference type="PANTHER" id="PTHR23155">
    <property type="entry name" value="DISEASE RESISTANCE PROTEIN RP"/>
    <property type="match status" value="1"/>
</dbReference>
<comment type="similarity">
    <text evidence="1">Belongs to the disease resistance NB-LRR family.</text>
</comment>
<evidence type="ECO:0000256" key="5">
    <source>
        <dbReference type="ARBA" id="ARBA00022821"/>
    </source>
</evidence>
<dbReference type="InterPro" id="IPR027417">
    <property type="entry name" value="P-loop_NTPase"/>
</dbReference>